<keyword evidence="7 8" id="KW-0472">Membrane</keyword>
<sequence>MAKSLGPVKRKFSPWTDPASVPFIRFENVTKRFGDFTAVKDLTLDIYEREFFSLLGPSGCGKTTLMRMLAGFEEPTEGRILLQGKDISGVPPYRRPTNMMFQSYALFPHMTVAKNIAFGLEQDRLPKEEIDARVAEMLKLVKLQEFAKRKPNQLSGGQRQRVALARSLAKRPKVLLLDEPLGALDRKLREETQFELMDIQQTLGTTFLIVTHDQEEAMTVSDRIAVMDKGEIMQVATPAEIYEAPNSRYVADFIGDINIVEGRLETVEKVAEGALATVVCTNGLRVVVDQPACKAEPGAPVAFAIRPEKVRIGSEPPADTSVNALSGEVWDIGYLGDFSVFIVKLADGSTFRAAQANTHRLVDRPITVDDKVWLSWPVDAGLVLTR</sequence>
<evidence type="ECO:0000256" key="6">
    <source>
        <dbReference type="ARBA" id="ARBA00022967"/>
    </source>
</evidence>
<comment type="similarity">
    <text evidence="8">Belongs to the ABC transporter superfamily. Spermidine/putrescine importer (TC 3.A.1.11.1) family.</text>
</comment>
<dbReference type="EMBL" id="UEYP01000001">
    <property type="protein sequence ID" value="SSC65312.1"/>
    <property type="molecule type" value="Genomic_DNA"/>
</dbReference>
<dbReference type="InterPro" id="IPR017871">
    <property type="entry name" value="ABC_transporter-like_CS"/>
</dbReference>
<dbReference type="CDD" id="cd03300">
    <property type="entry name" value="ABC_PotA_N"/>
    <property type="match status" value="1"/>
</dbReference>
<dbReference type="InterPro" id="IPR017879">
    <property type="entry name" value="PotA_ATP-bd"/>
</dbReference>
<keyword evidence="1 8" id="KW-0813">Transport</keyword>
<comment type="subunit">
    <text evidence="8">The complex is composed of two ATP-binding proteins (PotA), two transmembrane proteins (PotB and PotC) and a solute-binding protein (PotD).</text>
</comment>
<dbReference type="InterPro" id="IPR027417">
    <property type="entry name" value="P-loop_NTPase"/>
</dbReference>
<reference evidence="11" key="1">
    <citation type="submission" date="2018-07" db="EMBL/GenBank/DDBJ databases">
        <authorList>
            <person name="Peiro R."/>
            <person name="Begona"/>
            <person name="Cbmso G."/>
            <person name="Lopez M."/>
            <person name="Gonzalez S."/>
        </authorList>
    </citation>
    <scope>NUCLEOTIDE SEQUENCE [LARGE SCALE GENOMIC DNA]</scope>
</reference>
<accession>A0A376ABX6</accession>
<evidence type="ECO:0000256" key="2">
    <source>
        <dbReference type="ARBA" id="ARBA00022475"/>
    </source>
</evidence>
<evidence type="ECO:0000256" key="5">
    <source>
        <dbReference type="ARBA" id="ARBA00022840"/>
    </source>
</evidence>
<dbReference type="GO" id="GO:0015594">
    <property type="term" value="F:ABC-type putrescine transporter activity"/>
    <property type="evidence" value="ECO:0007669"/>
    <property type="project" value="InterPro"/>
</dbReference>
<dbReference type="GO" id="GO:0043190">
    <property type="term" value="C:ATP-binding cassette (ABC) transporter complex"/>
    <property type="evidence" value="ECO:0007669"/>
    <property type="project" value="InterPro"/>
</dbReference>
<comment type="catalytic activity">
    <reaction evidence="8">
        <text>ATP + H2O + polyamine-[polyamine-binding protein]Side 1 = ADP + phosphate + polyamineSide 2 + [polyamine-binding protein]Side 1.</text>
        <dbReference type="EC" id="7.6.2.11"/>
    </reaction>
</comment>
<dbReference type="PANTHER" id="PTHR42781">
    <property type="entry name" value="SPERMIDINE/PUTRESCINE IMPORT ATP-BINDING PROTEIN POTA"/>
    <property type="match status" value="1"/>
</dbReference>
<dbReference type="STRING" id="1336235.GCA_000518785_01921"/>
<dbReference type="GO" id="GO:0005524">
    <property type="term" value="F:ATP binding"/>
    <property type="evidence" value="ECO:0007669"/>
    <property type="project" value="UniProtKB-KW"/>
</dbReference>
<evidence type="ECO:0000256" key="4">
    <source>
        <dbReference type="ARBA" id="ARBA00022741"/>
    </source>
</evidence>
<dbReference type="SUPFAM" id="SSF52540">
    <property type="entry name" value="P-loop containing nucleoside triphosphate hydrolases"/>
    <property type="match status" value="1"/>
</dbReference>
<keyword evidence="5 8" id="KW-0067">ATP-binding</keyword>
<dbReference type="SMART" id="SM00382">
    <property type="entry name" value="AAA"/>
    <property type="match status" value="1"/>
</dbReference>
<dbReference type="PROSITE" id="PS50893">
    <property type="entry name" value="ABC_TRANSPORTER_2"/>
    <property type="match status" value="1"/>
</dbReference>
<feature type="domain" description="ABC transporter" evidence="9">
    <location>
        <begin position="24"/>
        <end position="254"/>
    </location>
</feature>
<keyword evidence="2 8" id="KW-1003">Cell membrane</keyword>
<organism evidence="10 11">
    <name type="scientific">Ciceribacter selenitireducens ATCC BAA-1503</name>
    <dbReference type="NCBI Taxonomy" id="1336235"/>
    <lineage>
        <taxon>Bacteria</taxon>
        <taxon>Pseudomonadati</taxon>
        <taxon>Pseudomonadota</taxon>
        <taxon>Alphaproteobacteria</taxon>
        <taxon>Hyphomicrobiales</taxon>
        <taxon>Rhizobiaceae</taxon>
        <taxon>Ciceribacter</taxon>
    </lineage>
</organism>
<proteinExistence type="inferred from homology"/>
<dbReference type="Proteomes" id="UP000254764">
    <property type="component" value="Unassembled WGS sequence"/>
</dbReference>
<dbReference type="InterPro" id="IPR003593">
    <property type="entry name" value="AAA+_ATPase"/>
</dbReference>
<keyword evidence="11" id="KW-1185">Reference proteome</keyword>
<dbReference type="AlphaFoldDB" id="A0A376ABX6"/>
<dbReference type="InterPro" id="IPR008995">
    <property type="entry name" value="Mo/tungstate-bd_C_term_dom"/>
</dbReference>
<dbReference type="RefSeq" id="WP_115668394.1">
    <property type="nucleotide sequence ID" value="NZ_UEYP01000001.1"/>
</dbReference>
<dbReference type="EC" id="7.6.2.11" evidence="8"/>
<dbReference type="PROSITE" id="PS00211">
    <property type="entry name" value="ABC_TRANSPORTER_1"/>
    <property type="match status" value="1"/>
</dbReference>
<dbReference type="InterPro" id="IPR005893">
    <property type="entry name" value="PotA-like"/>
</dbReference>
<evidence type="ECO:0000313" key="10">
    <source>
        <dbReference type="EMBL" id="SSC65312.1"/>
    </source>
</evidence>
<keyword evidence="6 8" id="KW-1278">Translocase</keyword>
<evidence type="ECO:0000259" key="9">
    <source>
        <dbReference type="PROSITE" id="PS50893"/>
    </source>
</evidence>
<dbReference type="Pfam" id="PF00005">
    <property type="entry name" value="ABC_tran"/>
    <property type="match status" value="1"/>
</dbReference>
<protein>
    <recommendedName>
        <fullName evidence="8">Spermidine/putrescine import ATP-binding protein PotA</fullName>
        <ecNumber evidence="8">7.6.2.11</ecNumber>
    </recommendedName>
</protein>
<evidence type="ECO:0000256" key="3">
    <source>
        <dbReference type="ARBA" id="ARBA00022519"/>
    </source>
</evidence>
<keyword evidence="4 8" id="KW-0547">Nucleotide-binding</keyword>
<dbReference type="OrthoDB" id="9802264at2"/>
<evidence type="ECO:0000256" key="8">
    <source>
        <dbReference type="RuleBase" id="RU364083"/>
    </source>
</evidence>
<comment type="function">
    <text evidence="8">Part of the ABC transporter complex PotABCD involved in spermidine/putrescine import. Responsible for energy coupling to the transport system.</text>
</comment>
<gene>
    <name evidence="8" type="primary">potA</name>
    <name evidence="10" type="ORF">RHIZ70_1020</name>
</gene>
<dbReference type="GO" id="GO:0016887">
    <property type="term" value="F:ATP hydrolysis activity"/>
    <property type="evidence" value="ECO:0007669"/>
    <property type="project" value="InterPro"/>
</dbReference>
<dbReference type="InterPro" id="IPR003439">
    <property type="entry name" value="ABC_transporter-like_ATP-bd"/>
</dbReference>
<evidence type="ECO:0000256" key="7">
    <source>
        <dbReference type="ARBA" id="ARBA00023136"/>
    </source>
</evidence>
<dbReference type="InterPro" id="IPR050093">
    <property type="entry name" value="ABC_SmlMolc_Importer"/>
</dbReference>
<name>A0A376ABX6_9HYPH</name>
<dbReference type="FunFam" id="3.40.50.300:FF:000133">
    <property type="entry name" value="Spermidine/putrescine import ATP-binding protein PotA"/>
    <property type="match status" value="1"/>
</dbReference>
<keyword evidence="3" id="KW-0997">Cell inner membrane</keyword>
<dbReference type="SUPFAM" id="SSF50331">
    <property type="entry name" value="MOP-like"/>
    <property type="match status" value="1"/>
</dbReference>
<dbReference type="InterPro" id="IPR013611">
    <property type="entry name" value="Transp-assoc_OB_typ2"/>
</dbReference>
<dbReference type="Gene3D" id="3.40.50.300">
    <property type="entry name" value="P-loop containing nucleotide triphosphate hydrolases"/>
    <property type="match status" value="1"/>
</dbReference>
<evidence type="ECO:0000256" key="1">
    <source>
        <dbReference type="ARBA" id="ARBA00022448"/>
    </source>
</evidence>
<dbReference type="Pfam" id="PF08402">
    <property type="entry name" value="TOBE_2"/>
    <property type="match status" value="1"/>
</dbReference>
<dbReference type="NCBIfam" id="TIGR01187">
    <property type="entry name" value="potA"/>
    <property type="match status" value="1"/>
</dbReference>
<dbReference type="Gene3D" id="2.40.50.100">
    <property type="match status" value="1"/>
</dbReference>
<evidence type="ECO:0000313" key="11">
    <source>
        <dbReference type="Proteomes" id="UP000254764"/>
    </source>
</evidence>
<dbReference type="PANTHER" id="PTHR42781:SF5">
    <property type="entry name" value="PUTRESCINE TRANSPORT ATP-BINDING PROTEIN POTG"/>
    <property type="match status" value="1"/>
</dbReference>